<evidence type="ECO:0000313" key="2">
    <source>
        <dbReference type="EMBL" id="ADP70725.1"/>
    </source>
</evidence>
<dbReference type="EMBL" id="CP002292">
    <property type="protein sequence ID" value="ADP70725.1"/>
    <property type="molecule type" value="Genomic_DNA"/>
</dbReference>
<organism evidence="2 3">
    <name type="scientific">Rhodomicrobium vannielii (strain ATCC 17100 / DSM 162 / LMG 4299 / NCIMB 10020 / ATH 3.1.1)</name>
    <dbReference type="NCBI Taxonomy" id="648757"/>
    <lineage>
        <taxon>Bacteria</taxon>
        <taxon>Pseudomonadati</taxon>
        <taxon>Pseudomonadota</taxon>
        <taxon>Alphaproteobacteria</taxon>
        <taxon>Hyphomicrobiales</taxon>
        <taxon>Hyphomicrobiaceae</taxon>
        <taxon>Rhodomicrobium</taxon>
    </lineage>
</organism>
<evidence type="ECO:0000256" key="1">
    <source>
        <dbReference type="SAM" id="MobiDB-lite"/>
    </source>
</evidence>
<name>E3I774_RHOVT</name>
<dbReference type="STRING" id="648757.Rvan_1470"/>
<dbReference type="KEGG" id="rva:Rvan_1470"/>
<dbReference type="eggNOG" id="ENOG502ZA3Z">
    <property type="taxonomic scope" value="Bacteria"/>
</dbReference>
<keyword evidence="3" id="KW-1185">Reference proteome</keyword>
<gene>
    <name evidence="2" type="ordered locus">Rvan_1470</name>
</gene>
<accession>E3I774</accession>
<protein>
    <recommendedName>
        <fullName evidence="4">RecT protein</fullName>
    </recommendedName>
</protein>
<dbReference type="OrthoDB" id="7866633at2"/>
<evidence type="ECO:0000313" key="3">
    <source>
        <dbReference type="Proteomes" id="UP000001399"/>
    </source>
</evidence>
<feature type="compositionally biased region" description="Basic and acidic residues" evidence="1">
    <location>
        <begin position="247"/>
        <end position="274"/>
    </location>
</feature>
<reference evidence="3" key="1">
    <citation type="journal article" date="2011" name="J. Bacteriol.">
        <title>Genome sequences of eight morphologically diverse alphaproteobacteria.</title>
        <authorList>
            <consortium name="US DOE Joint Genome Institute"/>
            <person name="Brown P.J."/>
            <person name="Kysela D.T."/>
            <person name="Buechlein A."/>
            <person name="Hemmerich C."/>
            <person name="Brun Y.V."/>
        </authorList>
    </citation>
    <scope>NUCLEOTIDE SEQUENCE [LARGE SCALE GENOMIC DNA]</scope>
    <source>
        <strain evidence="3">ATCC 17100 / ATH 3.1.1 / DSM 162 / LMG 4299</strain>
    </source>
</reference>
<feature type="region of interest" description="Disordered" evidence="1">
    <location>
        <begin position="230"/>
        <end position="307"/>
    </location>
</feature>
<dbReference type="Proteomes" id="UP000001399">
    <property type="component" value="Chromosome"/>
</dbReference>
<sequence>MTETTALTVQRQEPLSVFSGDEAFSTAQRICRALCSSNLVPESYRGENMGNALIALDIANRMRIPPLMVMQNLHVIEGRPSWASNFIIAALNACGLFSPIRFRVTDLGERDATTYEWTGPKGARERVAKSVKIKDKEFIAYAVEKGTGEVLEGPPVTLSMAVSEGWYFRSGSKWQSMPDLMGRYRAAAFFGRLYAPHVLNGMPAVDEVQDTAFDTVPLKGGVIEAEPVAKADEKPVGRPKGVHAALKKAEDAKQADEEKAAPEKKPAPKREEPKAAAPAKAEIIDADYTDAGDVFDAPGEDGGYSPD</sequence>
<dbReference type="RefSeq" id="WP_013419126.1">
    <property type="nucleotide sequence ID" value="NC_014664.1"/>
</dbReference>
<dbReference type="AlphaFoldDB" id="E3I774"/>
<dbReference type="HOGENOM" id="CLU_035966_2_0_5"/>
<proteinExistence type="predicted"/>
<evidence type="ECO:0008006" key="4">
    <source>
        <dbReference type="Google" id="ProtNLM"/>
    </source>
</evidence>